<dbReference type="PANTHER" id="PTHR12110">
    <property type="entry name" value="HYDROXYPYRUVATE ISOMERASE"/>
    <property type="match status" value="1"/>
</dbReference>
<dbReference type="STRING" id="641238.SAMN04490244_1206"/>
<evidence type="ECO:0000259" key="1">
    <source>
        <dbReference type="Pfam" id="PF01261"/>
    </source>
</evidence>
<dbReference type="OrthoDB" id="9804047at2"/>
<dbReference type="EMBL" id="FOGU01000020">
    <property type="protein sequence ID" value="SES42134.1"/>
    <property type="molecule type" value="Genomic_DNA"/>
</dbReference>
<reference evidence="2 3" key="1">
    <citation type="submission" date="2016-10" db="EMBL/GenBank/DDBJ databases">
        <authorList>
            <person name="de Groot N.N."/>
        </authorList>
    </citation>
    <scope>NUCLEOTIDE SEQUENCE [LARGE SCALE GENOMIC DNA]</scope>
    <source>
        <strain evidence="2 3">DSM 23042</strain>
    </source>
</reference>
<dbReference type="InterPro" id="IPR036237">
    <property type="entry name" value="Xyl_isomerase-like_sf"/>
</dbReference>
<dbReference type="SUPFAM" id="SSF51658">
    <property type="entry name" value="Xylose isomerase-like"/>
    <property type="match status" value="1"/>
</dbReference>
<dbReference type="NCBIfam" id="TIGR04379">
    <property type="entry name" value="myo_inos_iolE"/>
    <property type="match status" value="1"/>
</dbReference>
<dbReference type="PANTHER" id="PTHR12110:SF41">
    <property type="entry name" value="INOSOSE DEHYDRATASE"/>
    <property type="match status" value="1"/>
</dbReference>
<evidence type="ECO:0000313" key="3">
    <source>
        <dbReference type="Proteomes" id="UP000198885"/>
    </source>
</evidence>
<organism evidence="2 3">
    <name type="scientific">Tranquillimonas rosea</name>
    <dbReference type="NCBI Taxonomy" id="641238"/>
    <lineage>
        <taxon>Bacteria</taxon>
        <taxon>Pseudomonadati</taxon>
        <taxon>Pseudomonadota</taxon>
        <taxon>Alphaproteobacteria</taxon>
        <taxon>Rhodobacterales</taxon>
        <taxon>Roseobacteraceae</taxon>
        <taxon>Tranquillimonas</taxon>
    </lineage>
</organism>
<name>A0A1H9X7N0_9RHOB</name>
<dbReference type="AlphaFoldDB" id="A0A1H9X7N0"/>
<dbReference type="Proteomes" id="UP000198885">
    <property type="component" value="Unassembled WGS sequence"/>
</dbReference>
<evidence type="ECO:0000313" key="2">
    <source>
        <dbReference type="EMBL" id="SES42134.1"/>
    </source>
</evidence>
<dbReference type="Pfam" id="PF01261">
    <property type="entry name" value="AP_endonuc_2"/>
    <property type="match status" value="1"/>
</dbReference>
<proteinExistence type="predicted"/>
<dbReference type="InterPro" id="IPR013022">
    <property type="entry name" value="Xyl_isomerase-like_TIM-brl"/>
</dbReference>
<dbReference type="InterPro" id="IPR030823">
    <property type="entry name" value="IolE/MocC"/>
</dbReference>
<keyword evidence="3" id="KW-1185">Reference proteome</keyword>
<dbReference type="InterPro" id="IPR050312">
    <property type="entry name" value="IolE/XylAMocC-like"/>
</dbReference>
<gene>
    <name evidence="2" type="ORF">SAMN04490244_1206</name>
</gene>
<feature type="domain" description="Xylose isomerase-like TIM barrel" evidence="1">
    <location>
        <begin position="46"/>
        <end position="299"/>
    </location>
</feature>
<accession>A0A1H9X7N0</accession>
<protein>
    <submittedName>
        <fullName evidence="2">2-keto-myo-inositol dehydratase</fullName>
    </submittedName>
</protein>
<dbReference type="RefSeq" id="WP_092696361.1">
    <property type="nucleotide sequence ID" value="NZ_FOGU01000020.1"/>
</dbReference>
<sequence>MRTQTASHAELTLPAGVRLGVNPLSWTNDVLEDLGGDIPVATCLGDAAAAGYQGVELGRKFPREATTLGPMLDDRGLALVSGWYSGSLAEGGVEAEWRTVADHAALLRDLGAEVMVYGETAMMASLDAPMSRRRRMPAEAIPSYAARLSAFGARLHDAFGLRLAYHHHLMMVAETFEETARLMDAGGPGLGLLLDTGHAAGGGFDYARLIDRFGDRIVHIHLKDVRADVMARVRAEDASFNQGVRAGMFTVPGDGALDFAPLARFVADSYRGWLVVEAEQDPVMAPPRPAVTRARSHVLRTFADIHHDGRKT</sequence>
<dbReference type="Gene3D" id="3.20.20.150">
    <property type="entry name" value="Divalent-metal-dependent TIM barrel enzymes"/>
    <property type="match status" value="1"/>
</dbReference>